<dbReference type="InterPro" id="IPR018392">
    <property type="entry name" value="LysM"/>
</dbReference>
<dbReference type="PANTHER" id="PTHR34700:SF4">
    <property type="entry name" value="PHAGE-LIKE ELEMENT PBSX PROTEIN XKDP"/>
    <property type="match status" value="1"/>
</dbReference>
<dbReference type="Pfam" id="PF01476">
    <property type="entry name" value="LysM"/>
    <property type="match status" value="1"/>
</dbReference>
<evidence type="ECO:0000313" key="6">
    <source>
        <dbReference type="EMBL" id="TCI05867.1"/>
    </source>
</evidence>
<name>A0A4R0YIG0_9GAMM</name>
<evidence type="ECO:0000256" key="2">
    <source>
        <dbReference type="ARBA" id="ARBA00022490"/>
    </source>
</evidence>
<feature type="domain" description="LysM" evidence="5">
    <location>
        <begin position="48"/>
        <end position="97"/>
    </location>
</feature>
<reference evidence="6 7" key="1">
    <citation type="submission" date="2019-02" db="EMBL/GenBank/DDBJ databases">
        <title>Dyella amyloliquefaciens sp. nov., isolated from forest soil.</title>
        <authorList>
            <person name="Gao Z.-H."/>
            <person name="Qiu L.-H."/>
        </authorList>
    </citation>
    <scope>NUCLEOTIDE SEQUENCE [LARGE SCALE GENOMIC DNA]</scope>
    <source>
        <strain evidence="6 7">KACC 12747</strain>
    </source>
</reference>
<dbReference type="SUPFAM" id="SSF54106">
    <property type="entry name" value="LysM domain"/>
    <property type="match status" value="1"/>
</dbReference>
<comment type="caution">
    <text evidence="6">The sequence shown here is derived from an EMBL/GenBank/DDBJ whole genome shotgun (WGS) entry which is preliminary data.</text>
</comment>
<dbReference type="InterPro" id="IPR036779">
    <property type="entry name" value="LysM_dom_sf"/>
</dbReference>
<evidence type="ECO:0000256" key="4">
    <source>
        <dbReference type="SAM" id="MobiDB-lite"/>
    </source>
</evidence>
<dbReference type="FunFam" id="3.10.350.10:FF:000001">
    <property type="entry name" value="Peptidoglycan-binding protein LysM"/>
    <property type="match status" value="1"/>
</dbReference>
<gene>
    <name evidence="6" type="ORF">EZM97_35700</name>
</gene>
<dbReference type="Gene3D" id="3.10.350.10">
    <property type="entry name" value="LysM domain"/>
    <property type="match status" value="1"/>
</dbReference>
<dbReference type="SMART" id="SM00257">
    <property type="entry name" value="LysM"/>
    <property type="match status" value="1"/>
</dbReference>
<evidence type="ECO:0000313" key="7">
    <source>
        <dbReference type="Proteomes" id="UP000291822"/>
    </source>
</evidence>
<accession>A0A4R0YIG0</accession>
<organism evidence="6 7">
    <name type="scientific">Dyella soli</name>
    <dbReference type="NCBI Taxonomy" id="522319"/>
    <lineage>
        <taxon>Bacteria</taxon>
        <taxon>Pseudomonadati</taxon>
        <taxon>Pseudomonadota</taxon>
        <taxon>Gammaproteobacteria</taxon>
        <taxon>Lysobacterales</taxon>
        <taxon>Rhodanobacteraceae</taxon>
        <taxon>Dyella</taxon>
    </lineage>
</organism>
<evidence type="ECO:0000256" key="1">
    <source>
        <dbReference type="ARBA" id="ARBA00004496"/>
    </source>
</evidence>
<proteinExistence type="predicted"/>
<dbReference type="RefSeq" id="WP_131152686.1">
    <property type="nucleotide sequence ID" value="NZ_SJTG01000008.1"/>
</dbReference>
<protein>
    <recommendedName>
        <fullName evidence="3">Potassium binding protein Kbp</fullName>
    </recommendedName>
</protein>
<keyword evidence="2" id="KW-0963">Cytoplasm</keyword>
<dbReference type="Proteomes" id="UP000291822">
    <property type="component" value="Unassembled WGS sequence"/>
</dbReference>
<dbReference type="PROSITE" id="PS51782">
    <property type="entry name" value="LYSM"/>
    <property type="match status" value="1"/>
</dbReference>
<dbReference type="PANTHER" id="PTHR34700">
    <property type="entry name" value="POTASSIUM BINDING PROTEIN KBP"/>
    <property type="match status" value="1"/>
</dbReference>
<evidence type="ECO:0000256" key="3">
    <source>
        <dbReference type="ARBA" id="ARBA00072219"/>
    </source>
</evidence>
<keyword evidence="7" id="KW-1185">Reference proteome</keyword>
<dbReference type="GO" id="GO:0005737">
    <property type="term" value="C:cytoplasm"/>
    <property type="evidence" value="ECO:0007669"/>
    <property type="project" value="UniProtKB-SubCell"/>
</dbReference>
<evidence type="ECO:0000259" key="5">
    <source>
        <dbReference type="PROSITE" id="PS51782"/>
    </source>
</evidence>
<feature type="region of interest" description="Disordered" evidence="4">
    <location>
        <begin position="1"/>
        <end position="53"/>
    </location>
</feature>
<dbReference type="InterPro" id="IPR052196">
    <property type="entry name" value="Bact_Kbp"/>
</dbReference>
<sequence>MGNETGKPDFSNVQSSVKSTAADAPKADFSNVESHVASTAPDAPSTEQTYTVQSGDNLSKIAKHFYGNANAWHPIFDANRDQLSNPDVIKPGQVLKIPAKS</sequence>
<dbReference type="EMBL" id="SJTG01000008">
    <property type="protein sequence ID" value="TCI05867.1"/>
    <property type="molecule type" value="Genomic_DNA"/>
</dbReference>
<dbReference type="CDD" id="cd00118">
    <property type="entry name" value="LysM"/>
    <property type="match status" value="1"/>
</dbReference>
<comment type="subcellular location">
    <subcellularLocation>
        <location evidence="1">Cytoplasm</location>
    </subcellularLocation>
</comment>
<dbReference type="AlphaFoldDB" id="A0A4R0YIG0"/>